<accession>A0ACB8C459</accession>
<proteinExistence type="predicted"/>
<sequence length="276" mass="31157">MGKFEGHALPGTFMLTFGTWWAFAAWRNYFRSREQKRHYACRCSYAMPCLCRRFNFEGITKIVACSICVANETRGIIQVGVTTERGYFDLMASSQHFSMYLFYVLSGVVDVMTSSGFPLPPYTDYVTLLLAVSVEGLLFHFHLHGRPPLDVLVHTLLVYTAVAWAACIVVEMCRPRSILASLGRAYFCLLQGTWFWQVGYVLYSPLPEHPPWNVESHTDMMLAASVFSWHMMALLAYLGALGIVAWAVNRTCGRWCGDDSAVVKEDDDLRQALVTG</sequence>
<keyword evidence="2" id="KW-1185">Reference proteome</keyword>
<comment type="caution">
    <text evidence="1">The sequence shown here is derived from an EMBL/GenBank/DDBJ whole genome shotgun (WGS) entry which is preliminary data.</text>
</comment>
<dbReference type="Proteomes" id="UP000821865">
    <property type="component" value="Chromosome 9"/>
</dbReference>
<reference evidence="1" key="1">
    <citation type="submission" date="2020-05" db="EMBL/GenBank/DDBJ databases">
        <title>Large-scale comparative analyses of tick genomes elucidate their genetic diversity and vector capacities.</title>
        <authorList>
            <person name="Jia N."/>
            <person name="Wang J."/>
            <person name="Shi W."/>
            <person name="Du L."/>
            <person name="Sun Y."/>
            <person name="Zhan W."/>
            <person name="Jiang J."/>
            <person name="Wang Q."/>
            <person name="Zhang B."/>
            <person name="Ji P."/>
            <person name="Sakyi L.B."/>
            <person name="Cui X."/>
            <person name="Yuan T."/>
            <person name="Jiang B."/>
            <person name="Yang W."/>
            <person name="Lam T.T.-Y."/>
            <person name="Chang Q."/>
            <person name="Ding S."/>
            <person name="Wang X."/>
            <person name="Zhu J."/>
            <person name="Ruan X."/>
            <person name="Zhao L."/>
            <person name="Wei J."/>
            <person name="Que T."/>
            <person name="Du C."/>
            <person name="Cheng J."/>
            <person name="Dai P."/>
            <person name="Han X."/>
            <person name="Huang E."/>
            <person name="Gao Y."/>
            <person name="Liu J."/>
            <person name="Shao H."/>
            <person name="Ye R."/>
            <person name="Li L."/>
            <person name="Wei W."/>
            <person name="Wang X."/>
            <person name="Wang C."/>
            <person name="Yang T."/>
            <person name="Huo Q."/>
            <person name="Li W."/>
            <person name="Guo W."/>
            <person name="Chen H."/>
            <person name="Zhou L."/>
            <person name="Ni X."/>
            <person name="Tian J."/>
            <person name="Zhou Y."/>
            <person name="Sheng Y."/>
            <person name="Liu T."/>
            <person name="Pan Y."/>
            <person name="Xia L."/>
            <person name="Li J."/>
            <person name="Zhao F."/>
            <person name="Cao W."/>
        </authorList>
    </citation>
    <scope>NUCLEOTIDE SEQUENCE</scope>
    <source>
        <strain evidence="1">Dsil-2018</strain>
    </source>
</reference>
<name>A0ACB8C459_DERSI</name>
<protein>
    <submittedName>
        <fullName evidence="1">Uncharacterized protein</fullName>
    </submittedName>
</protein>
<evidence type="ECO:0000313" key="1">
    <source>
        <dbReference type="EMBL" id="KAH7933616.1"/>
    </source>
</evidence>
<dbReference type="EMBL" id="CM023478">
    <property type="protein sequence ID" value="KAH7933616.1"/>
    <property type="molecule type" value="Genomic_DNA"/>
</dbReference>
<organism evidence="1 2">
    <name type="scientific">Dermacentor silvarum</name>
    <name type="common">Tick</name>
    <dbReference type="NCBI Taxonomy" id="543639"/>
    <lineage>
        <taxon>Eukaryota</taxon>
        <taxon>Metazoa</taxon>
        <taxon>Ecdysozoa</taxon>
        <taxon>Arthropoda</taxon>
        <taxon>Chelicerata</taxon>
        <taxon>Arachnida</taxon>
        <taxon>Acari</taxon>
        <taxon>Parasitiformes</taxon>
        <taxon>Ixodida</taxon>
        <taxon>Ixodoidea</taxon>
        <taxon>Ixodidae</taxon>
        <taxon>Rhipicephalinae</taxon>
        <taxon>Dermacentor</taxon>
    </lineage>
</organism>
<gene>
    <name evidence="1" type="ORF">HPB49_014375</name>
</gene>
<evidence type="ECO:0000313" key="2">
    <source>
        <dbReference type="Proteomes" id="UP000821865"/>
    </source>
</evidence>